<feature type="compositionally biased region" description="Basic and acidic residues" evidence="1">
    <location>
        <begin position="103"/>
        <end position="119"/>
    </location>
</feature>
<proteinExistence type="predicted"/>
<evidence type="ECO:0000259" key="2">
    <source>
        <dbReference type="Pfam" id="PF20263"/>
    </source>
</evidence>
<organism evidence="3 4">
    <name type="scientific">Apiospora kogelbergensis</name>
    <dbReference type="NCBI Taxonomy" id="1337665"/>
    <lineage>
        <taxon>Eukaryota</taxon>
        <taxon>Fungi</taxon>
        <taxon>Dikarya</taxon>
        <taxon>Ascomycota</taxon>
        <taxon>Pezizomycotina</taxon>
        <taxon>Sordariomycetes</taxon>
        <taxon>Xylariomycetidae</taxon>
        <taxon>Amphisphaeriales</taxon>
        <taxon>Apiosporaceae</taxon>
        <taxon>Apiospora</taxon>
    </lineage>
</organism>
<feature type="region of interest" description="Disordered" evidence="1">
    <location>
        <begin position="88"/>
        <end position="138"/>
    </location>
</feature>
<dbReference type="Proteomes" id="UP001392437">
    <property type="component" value="Unassembled WGS sequence"/>
</dbReference>
<dbReference type="CDD" id="cd20273">
    <property type="entry name" value="Complex1_LYR_unchar"/>
    <property type="match status" value="1"/>
</dbReference>
<feature type="domain" description="LYR motif-containing protein Cup1-like N-terminal" evidence="2">
    <location>
        <begin position="14"/>
        <end position="88"/>
    </location>
</feature>
<comment type="caution">
    <text evidence="3">The sequence shown here is derived from an EMBL/GenBank/DDBJ whole genome shotgun (WGS) entry which is preliminary data.</text>
</comment>
<dbReference type="Pfam" id="PF20263">
    <property type="entry name" value="LYRM2-like"/>
    <property type="match status" value="1"/>
</dbReference>
<protein>
    <recommendedName>
        <fullName evidence="2">LYR motif-containing protein Cup1-like N-terminal domain-containing protein</fullName>
    </recommendedName>
</protein>
<dbReference type="EMBL" id="JAQQWP010000008">
    <property type="protein sequence ID" value="KAK8105289.1"/>
    <property type="molecule type" value="Genomic_DNA"/>
</dbReference>
<dbReference type="InterPro" id="IPR046896">
    <property type="entry name" value="Cup1-like_N"/>
</dbReference>
<sequence>MSFRLPHPDSAIHLYRHLLREATYVAPLCRSWVTERIRTKFRDDRRPSIKEAHRSLRFLQSANSGHVKRMLHLCFLATGRLGKRRRQLASSSLAKEPAVDSDALDKKPLFPSTADDRKTNTASSKSMRNQHRPAPPGWIDNWDVNKIRAIAEAQVRSSTNDWPKQMRKSIDPARVLPKENAWGRPFTPKVVKRKEQKHFARILADLMPPLPRGEWDLLESLSLGRAETKIFEIPSRRTMATPPVASQESTKDTNPEWDWAAYATKPVRAVERSNSRTIKSLSGASDEDPRSQGRPIGVKHFGRRRLRRSIYSRVWETSPILETSAKEKIQVTFGKAHRELSPAAATDLQFFMGVDDEGAPASDTKLHKRDG</sequence>
<feature type="region of interest" description="Disordered" evidence="1">
    <location>
        <begin position="272"/>
        <end position="298"/>
    </location>
</feature>
<reference evidence="3 4" key="1">
    <citation type="submission" date="2023-01" db="EMBL/GenBank/DDBJ databases">
        <title>Analysis of 21 Apiospora genomes using comparative genomics revels a genus with tremendous synthesis potential of carbohydrate active enzymes and secondary metabolites.</title>
        <authorList>
            <person name="Sorensen T."/>
        </authorList>
    </citation>
    <scope>NUCLEOTIDE SEQUENCE [LARGE SCALE GENOMIC DNA]</scope>
    <source>
        <strain evidence="3 4">CBS 117206</strain>
    </source>
</reference>
<dbReference type="AlphaFoldDB" id="A0AAW0QI92"/>
<accession>A0AAW0QI92</accession>
<keyword evidence="4" id="KW-1185">Reference proteome</keyword>
<gene>
    <name evidence="3" type="ORF">PG999_008648</name>
</gene>
<evidence type="ECO:0000313" key="4">
    <source>
        <dbReference type="Proteomes" id="UP001392437"/>
    </source>
</evidence>
<evidence type="ECO:0000256" key="1">
    <source>
        <dbReference type="SAM" id="MobiDB-lite"/>
    </source>
</evidence>
<name>A0AAW0QI92_9PEZI</name>
<evidence type="ECO:0000313" key="3">
    <source>
        <dbReference type="EMBL" id="KAK8105289.1"/>
    </source>
</evidence>